<organism evidence="5 6">
    <name type="scientific">Rohdeia mirabilis</name>
    <dbReference type="NCBI Taxonomy" id="2528008"/>
    <lineage>
        <taxon>Bacteria</taxon>
        <taxon>Pseudomonadati</taxon>
        <taxon>Planctomycetota</taxon>
        <taxon>Planctomycetia</taxon>
        <taxon>Planctomycetia incertae sedis</taxon>
        <taxon>Rohdeia</taxon>
    </lineage>
</organism>
<dbReference type="Pfam" id="PF00501">
    <property type="entry name" value="AMP-binding"/>
    <property type="match status" value="1"/>
</dbReference>
<evidence type="ECO:0000313" key="6">
    <source>
        <dbReference type="Proteomes" id="UP000319342"/>
    </source>
</evidence>
<dbReference type="AlphaFoldDB" id="A0A518CWZ4"/>
<gene>
    <name evidence="5" type="primary">lcfB</name>
    <name evidence="5" type="ORF">Pla163_08360</name>
</gene>
<name>A0A518CWZ4_9BACT</name>
<dbReference type="PANTHER" id="PTHR43767:SF1">
    <property type="entry name" value="NONRIBOSOMAL PEPTIDE SYNTHASE PES1 (EUROFUNG)-RELATED"/>
    <property type="match status" value="1"/>
</dbReference>
<dbReference type="InterPro" id="IPR000873">
    <property type="entry name" value="AMP-dep_synth/lig_dom"/>
</dbReference>
<dbReference type="InterPro" id="IPR020845">
    <property type="entry name" value="AMP-binding_CS"/>
</dbReference>
<comment type="similarity">
    <text evidence="1">Belongs to the ATP-dependent AMP-binding enzyme family.</text>
</comment>
<dbReference type="GO" id="GO:0004467">
    <property type="term" value="F:long-chain fatty acid-CoA ligase activity"/>
    <property type="evidence" value="ECO:0007669"/>
    <property type="project" value="UniProtKB-EC"/>
</dbReference>
<evidence type="ECO:0000256" key="1">
    <source>
        <dbReference type="ARBA" id="ARBA00006432"/>
    </source>
</evidence>
<evidence type="ECO:0000313" key="5">
    <source>
        <dbReference type="EMBL" id="QDU83735.1"/>
    </source>
</evidence>
<feature type="domain" description="AMP-dependent synthetase/ligase" evidence="3">
    <location>
        <begin position="16"/>
        <end position="372"/>
    </location>
</feature>
<evidence type="ECO:0000259" key="3">
    <source>
        <dbReference type="Pfam" id="PF00501"/>
    </source>
</evidence>
<dbReference type="RefSeq" id="WP_419186306.1">
    <property type="nucleotide sequence ID" value="NZ_CP036290.1"/>
</dbReference>
<dbReference type="InterPro" id="IPR042099">
    <property type="entry name" value="ANL_N_sf"/>
</dbReference>
<keyword evidence="2 5" id="KW-0436">Ligase</keyword>
<dbReference type="SUPFAM" id="SSF56801">
    <property type="entry name" value="Acetyl-CoA synthetase-like"/>
    <property type="match status" value="1"/>
</dbReference>
<sequence length="514" mass="56078">MSGGPTIADALLRSEARCGDARGYVGPEGTRTYAELASGARRAAQALIERGVRPGERVVLAAENGLDFLEWTFAVAWCGAVLVPLNWRLAPREVAGLFALCEPRAVVRQGAFDELVRAALADHGDAADSICVLDANERATVEAGAPHRSDENDLAHLYCTSGTTGEPKGVELSHRNVCQHALCAICELELTDRDVWGHVAPMFHLADAWATIAITFAGGVHTALPRFEPRAALELFERRRVTVTNLVPTMLALMVADESIGARDLSAFRLVLSGGASIAPETVRRVEAAFRCEYVQTYGMTETSPYLTLSRLGPIERALPEDERFRYRARTGRPFLGIELEVVDADGNQVPRDDATVGEIRVRGATVTRGYWRRPDLTEQVLRGGWLYTGDLARIEPRGFVEIVDRAKDMVVTGGENVYTTEVENALFEHHAVIEAAVYGEPDPVWGEIVCAAVVLRDGEGSDAEALERHCRARLAAYKCPRRFRILDGLPRTGSGKIAKRLLREGRDGGALPS</sequence>
<keyword evidence="6" id="KW-1185">Reference proteome</keyword>
<protein>
    <submittedName>
        <fullName evidence="5">Long-chain-fatty-acid--CoA ligase</fullName>
        <ecNumber evidence="5">6.2.1.3</ecNumber>
    </submittedName>
</protein>
<dbReference type="InterPro" id="IPR025110">
    <property type="entry name" value="AMP-bd_C"/>
</dbReference>
<dbReference type="PANTHER" id="PTHR43767">
    <property type="entry name" value="LONG-CHAIN-FATTY-ACID--COA LIGASE"/>
    <property type="match status" value="1"/>
</dbReference>
<evidence type="ECO:0000256" key="2">
    <source>
        <dbReference type="ARBA" id="ARBA00022598"/>
    </source>
</evidence>
<dbReference type="Pfam" id="PF13193">
    <property type="entry name" value="AMP-binding_C"/>
    <property type="match status" value="1"/>
</dbReference>
<dbReference type="InterPro" id="IPR050237">
    <property type="entry name" value="ATP-dep_AMP-bd_enzyme"/>
</dbReference>
<evidence type="ECO:0000259" key="4">
    <source>
        <dbReference type="Pfam" id="PF13193"/>
    </source>
</evidence>
<dbReference type="EMBL" id="CP036290">
    <property type="protein sequence ID" value="QDU83735.1"/>
    <property type="molecule type" value="Genomic_DNA"/>
</dbReference>
<dbReference type="InterPro" id="IPR045851">
    <property type="entry name" value="AMP-bd_C_sf"/>
</dbReference>
<dbReference type="FunFam" id="3.30.300.30:FF:000008">
    <property type="entry name" value="2,3-dihydroxybenzoate-AMP ligase"/>
    <property type="match status" value="1"/>
</dbReference>
<feature type="domain" description="AMP-binding enzyme C-terminal" evidence="4">
    <location>
        <begin position="422"/>
        <end position="497"/>
    </location>
</feature>
<proteinExistence type="inferred from homology"/>
<dbReference type="PROSITE" id="PS00455">
    <property type="entry name" value="AMP_BINDING"/>
    <property type="match status" value="1"/>
</dbReference>
<dbReference type="Gene3D" id="3.40.50.12780">
    <property type="entry name" value="N-terminal domain of ligase-like"/>
    <property type="match status" value="1"/>
</dbReference>
<dbReference type="Proteomes" id="UP000319342">
    <property type="component" value="Chromosome"/>
</dbReference>
<dbReference type="EC" id="6.2.1.3" evidence="5"/>
<accession>A0A518CWZ4</accession>
<dbReference type="Gene3D" id="3.30.300.30">
    <property type="match status" value="1"/>
</dbReference>
<reference evidence="5 6" key="1">
    <citation type="submission" date="2019-02" db="EMBL/GenBank/DDBJ databases">
        <title>Deep-cultivation of Planctomycetes and their phenomic and genomic characterization uncovers novel biology.</title>
        <authorList>
            <person name="Wiegand S."/>
            <person name="Jogler M."/>
            <person name="Boedeker C."/>
            <person name="Pinto D."/>
            <person name="Vollmers J."/>
            <person name="Rivas-Marin E."/>
            <person name="Kohn T."/>
            <person name="Peeters S.H."/>
            <person name="Heuer A."/>
            <person name="Rast P."/>
            <person name="Oberbeckmann S."/>
            <person name="Bunk B."/>
            <person name="Jeske O."/>
            <person name="Meyerdierks A."/>
            <person name="Storesund J.E."/>
            <person name="Kallscheuer N."/>
            <person name="Luecker S."/>
            <person name="Lage O.M."/>
            <person name="Pohl T."/>
            <person name="Merkel B.J."/>
            <person name="Hornburger P."/>
            <person name="Mueller R.-W."/>
            <person name="Bruemmer F."/>
            <person name="Labrenz M."/>
            <person name="Spormann A.M."/>
            <person name="Op den Camp H."/>
            <person name="Overmann J."/>
            <person name="Amann R."/>
            <person name="Jetten M.S.M."/>
            <person name="Mascher T."/>
            <person name="Medema M.H."/>
            <person name="Devos D.P."/>
            <person name="Kaster A.-K."/>
            <person name="Ovreas L."/>
            <person name="Rohde M."/>
            <person name="Galperin M.Y."/>
            <person name="Jogler C."/>
        </authorList>
    </citation>
    <scope>NUCLEOTIDE SEQUENCE [LARGE SCALE GENOMIC DNA]</scope>
    <source>
        <strain evidence="5 6">Pla163</strain>
    </source>
</reference>